<gene>
    <name evidence="1" type="ORF">LSALG_LOCUS5343</name>
</gene>
<dbReference type="Proteomes" id="UP001177003">
    <property type="component" value="Chromosome 0"/>
</dbReference>
<accession>A0AA35Y8I2</accession>
<dbReference type="AlphaFoldDB" id="A0AA35Y8I2"/>
<protein>
    <submittedName>
        <fullName evidence="1">Uncharacterized protein</fullName>
    </submittedName>
</protein>
<dbReference type="EMBL" id="OX465086">
    <property type="protein sequence ID" value="CAI9264707.1"/>
    <property type="molecule type" value="Genomic_DNA"/>
</dbReference>
<evidence type="ECO:0000313" key="2">
    <source>
        <dbReference type="Proteomes" id="UP001177003"/>
    </source>
</evidence>
<reference evidence="1" key="1">
    <citation type="submission" date="2023-04" db="EMBL/GenBank/DDBJ databases">
        <authorList>
            <person name="Vijverberg K."/>
            <person name="Xiong W."/>
            <person name="Schranz E."/>
        </authorList>
    </citation>
    <scope>NUCLEOTIDE SEQUENCE</scope>
</reference>
<keyword evidence="2" id="KW-1185">Reference proteome</keyword>
<organism evidence="1 2">
    <name type="scientific">Lactuca saligna</name>
    <name type="common">Willowleaf lettuce</name>
    <dbReference type="NCBI Taxonomy" id="75948"/>
    <lineage>
        <taxon>Eukaryota</taxon>
        <taxon>Viridiplantae</taxon>
        <taxon>Streptophyta</taxon>
        <taxon>Embryophyta</taxon>
        <taxon>Tracheophyta</taxon>
        <taxon>Spermatophyta</taxon>
        <taxon>Magnoliopsida</taxon>
        <taxon>eudicotyledons</taxon>
        <taxon>Gunneridae</taxon>
        <taxon>Pentapetalae</taxon>
        <taxon>asterids</taxon>
        <taxon>campanulids</taxon>
        <taxon>Asterales</taxon>
        <taxon>Asteraceae</taxon>
        <taxon>Cichorioideae</taxon>
        <taxon>Cichorieae</taxon>
        <taxon>Lactucinae</taxon>
        <taxon>Lactuca</taxon>
    </lineage>
</organism>
<sequence length="128" mass="13937">MELSQNTPEAIFVPSSQLRTLQVHLEHYFTGKDLMDDEKQGDVLLLFAGAVSSGQEDHSLTKFSSLYQNGQGHKLENTGGTTNKKLALNSIGVGVKVNPPLVYHNQICRHHPSDSSATKLPSNARGLP</sequence>
<name>A0AA35Y8I2_LACSI</name>
<evidence type="ECO:0000313" key="1">
    <source>
        <dbReference type="EMBL" id="CAI9264707.1"/>
    </source>
</evidence>
<proteinExistence type="predicted"/>